<dbReference type="PANTHER" id="PTHR35371:SF1">
    <property type="entry name" value="BLR7753 PROTEIN"/>
    <property type="match status" value="1"/>
</dbReference>
<dbReference type="SUPFAM" id="SSF161084">
    <property type="entry name" value="MAPEG domain-like"/>
    <property type="match status" value="1"/>
</dbReference>
<feature type="transmembrane region" description="Helical" evidence="5">
    <location>
        <begin position="112"/>
        <end position="132"/>
    </location>
</feature>
<evidence type="ECO:0000256" key="5">
    <source>
        <dbReference type="SAM" id="Phobius"/>
    </source>
</evidence>
<feature type="transmembrane region" description="Helical" evidence="5">
    <location>
        <begin position="88"/>
        <end position="106"/>
    </location>
</feature>
<dbReference type="PANTHER" id="PTHR35371">
    <property type="entry name" value="INNER MEMBRANE PROTEIN"/>
    <property type="match status" value="1"/>
</dbReference>
<keyword evidence="7" id="KW-1185">Reference proteome</keyword>
<dbReference type="GO" id="GO:0016020">
    <property type="term" value="C:membrane"/>
    <property type="evidence" value="ECO:0007669"/>
    <property type="project" value="UniProtKB-SubCell"/>
</dbReference>
<dbReference type="InterPro" id="IPR023352">
    <property type="entry name" value="MAPEG-like_dom_sf"/>
</dbReference>
<dbReference type="InterPro" id="IPR001129">
    <property type="entry name" value="Membr-assoc_MAPEG"/>
</dbReference>
<sequence length="133" mass="14330">MSIEIRMLAWAVVLGIVQLLLASATMTAQRGTKWNASARDGTPAPLTGVAARLERAFHNFLETFAFFAAAVLAVVLAQRADAHTALGAQLYFWARVVYIPLYAAGIPYIRSLVWLVSMAGIVMVLWPLLAGAG</sequence>
<gene>
    <name evidence="6" type="ORF">ARC20_06915</name>
</gene>
<evidence type="ECO:0000256" key="2">
    <source>
        <dbReference type="ARBA" id="ARBA00022692"/>
    </source>
</evidence>
<evidence type="ECO:0000256" key="3">
    <source>
        <dbReference type="ARBA" id="ARBA00022989"/>
    </source>
</evidence>
<accession>A0A0R0AL72</accession>
<dbReference type="RefSeq" id="WP_057645755.1">
    <property type="nucleotide sequence ID" value="NZ_LLXU01000059.1"/>
</dbReference>
<evidence type="ECO:0000313" key="7">
    <source>
        <dbReference type="Proteomes" id="UP000051802"/>
    </source>
</evidence>
<dbReference type="Pfam" id="PF01124">
    <property type="entry name" value="MAPEG"/>
    <property type="match status" value="1"/>
</dbReference>
<dbReference type="STRING" id="676599.ARC20_06915"/>
<organism evidence="6 7">
    <name type="scientific">Stenotrophomonas panacihumi</name>
    <dbReference type="NCBI Taxonomy" id="676599"/>
    <lineage>
        <taxon>Bacteria</taxon>
        <taxon>Pseudomonadati</taxon>
        <taxon>Pseudomonadota</taxon>
        <taxon>Gammaproteobacteria</taxon>
        <taxon>Lysobacterales</taxon>
        <taxon>Lysobacteraceae</taxon>
        <taxon>Stenotrophomonas</taxon>
    </lineage>
</organism>
<keyword evidence="3 5" id="KW-1133">Transmembrane helix</keyword>
<dbReference type="Proteomes" id="UP000051802">
    <property type="component" value="Unassembled WGS sequence"/>
</dbReference>
<name>A0A0R0AL72_9GAMM</name>
<feature type="transmembrane region" description="Helical" evidence="5">
    <location>
        <begin position="56"/>
        <end position="76"/>
    </location>
</feature>
<evidence type="ECO:0000256" key="1">
    <source>
        <dbReference type="ARBA" id="ARBA00004370"/>
    </source>
</evidence>
<reference evidence="6 7" key="1">
    <citation type="submission" date="2015-10" db="EMBL/GenBank/DDBJ databases">
        <title>Genome sequencing and analysis of members of genus Stenotrophomonas.</title>
        <authorList>
            <person name="Patil P.P."/>
            <person name="Midha S."/>
            <person name="Patil P.B."/>
        </authorList>
    </citation>
    <scope>NUCLEOTIDE SEQUENCE [LARGE SCALE GENOMIC DNA]</scope>
    <source>
        <strain evidence="6 7">JCM 16536</strain>
    </source>
</reference>
<dbReference type="EMBL" id="LLXU01000059">
    <property type="protein sequence ID" value="KRG45935.1"/>
    <property type="molecule type" value="Genomic_DNA"/>
</dbReference>
<evidence type="ECO:0000313" key="6">
    <source>
        <dbReference type="EMBL" id="KRG45935.1"/>
    </source>
</evidence>
<keyword evidence="4 5" id="KW-0472">Membrane</keyword>
<proteinExistence type="predicted"/>
<keyword evidence="2 5" id="KW-0812">Transmembrane</keyword>
<comment type="subcellular location">
    <subcellularLocation>
        <location evidence="1">Membrane</location>
    </subcellularLocation>
</comment>
<evidence type="ECO:0008006" key="8">
    <source>
        <dbReference type="Google" id="ProtNLM"/>
    </source>
</evidence>
<dbReference type="AlphaFoldDB" id="A0A0R0AL72"/>
<comment type="caution">
    <text evidence="6">The sequence shown here is derived from an EMBL/GenBank/DDBJ whole genome shotgun (WGS) entry which is preliminary data.</text>
</comment>
<evidence type="ECO:0000256" key="4">
    <source>
        <dbReference type="ARBA" id="ARBA00023136"/>
    </source>
</evidence>
<dbReference type="OrthoDB" id="513661at2"/>
<protein>
    <recommendedName>
        <fullName evidence="8">MAPEG family protein</fullName>
    </recommendedName>
</protein>
<dbReference type="Gene3D" id="1.20.120.550">
    <property type="entry name" value="Membrane associated eicosanoid/glutathione metabolism-like domain"/>
    <property type="match status" value="1"/>
</dbReference>